<sequence>MTLIKVPQIWDIPDRQITPESVFMNRRKLLKGLMGAGITASLLPLTACGQQNQASNIEYGYTTPEAIAQNPEFLKGNLEITPQALSSQYNNFYEFGTTKSIQQAAQALPTENWKVEVTGLVKNPQTYDIDDLRKKFDLEERVYRFRCVEAWAMVVPWLGFPMGKLIEAVEPTSEAKFVRFTSWYDKAISTGPSWSPFSSIPWPYTEGLRIEEMANELAFFATGIYGKDLPKQHGAPIRQVIPWKYGFKGAKSIVKIEFIDTQPATFWNTIDGSEYGFEANVNPDKPHPRWSQATERLISEGAPFTWPRQPTLHYNGYGEWVAHLYG</sequence>
<gene>
    <name evidence="2" type="primary">msrP</name>
    <name evidence="2" type="ORF">PJF56_11975</name>
</gene>
<dbReference type="PANTHER" id="PTHR43032:SF3">
    <property type="entry name" value="PROTEIN-METHIONINE-SULFOXIDE REDUCTASE CATALYTIC SUBUNIT MSRP"/>
    <property type="match status" value="1"/>
</dbReference>
<dbReference type="PANTHER" id="PTHR43032">
    <property type="entry name" value="PROTEIN-METHIONINE-SULFOXIDE REDUCTASE"/>
    <property type="match status" value="1"/>
</dbReference>
<keyword evidence="2" id="KW-0560">Oxidoreductase</keyword>
<evidence type="ECO:0000259" key="1">
    <source>
        <dbReference type="Pfam" id="PF00174"/>
    </source>
</evidence>
<feature type="domain" description="Oxidoreductase molybdopterin-binding" evidence="1">
    <location>
        <begin position="110"/>
        <end position="267"/>
    </location>
</feature>
<dbReference type="Proteomes" id="UP001231370">
    <property type="component" value="Unassembled WGS sequence"/>
</dbReference>
<name>A0ABT7BK66_9CYAN</name>
<accession>A0ABT7BK66</accession>
<dbReference type="EC" id="1.8.5.-" evidence="2"/>
<dbReference type="NCBIfam" id="NF003767">
    <property type="entry name" value="PRK05363.1"/>
    <property type="match status" value="1"/>
</dbReference>
<keyword evidence="3" id="KW-1185">Reference proteome</keyword>
<dbReference type="Pfam" id="PF00174">
    <property type="entry name" value="Oxidored_molyb"/>
    <property type="match status" value="1"/>
</dbReference>
<evidence type="ECO:0000313" key="3">
    <source>
        <dbReference type="Proteomes" id="UP001231370"/>
    </source>
</evidence>
<dbReference type="GO" id="GO:0016491">
    <property type="term" value="F:oxidoreductase activity"/>
    <property type="evidence" value="ECO:0007669"/>
    <property type="project" value="UniProtKB-KW"/>
</dbReference>
<dbReference type="RefSeq" id="WP_283762888.1">
    <property type="nucleotide sequence ID" value="NZ_JAQPOK010000088.1"/>
</dbReference>
<reference evidence="2 3" key="1">
    <citation type="submission" date="2023-01" db="EMBL/GenBank/DDBJ databases">
        <title>Novel diversity within Roseofilum (Cyanobacteria; Desertifilaceae) from marine benthic mats with descriptions of four novel species.</title>
        <authorList>
            <person name="Wang Y."/>
            <person name="Berthold D.E."/>
            <person name="Hu J."/>
            <person name="Lefler F.W."/>
            <person name="Laughinghouse H.D. IV."/>
        </authorList>
    </citation>
    <scope>NUCLEOTIDE SEQUENCE [LARGE SCALE GENOMIC DNA]</scope>
    <source>
        <strain evidence="2 3">BLCC-M91</strain>
    </source>
</reference>
<dbReference type="InterPro" id="IPR036374">
    <property type="entry name" value="OxRdtase_Mopterin-bd_sf"/>
</dbReference>
<protein>
    <submittedName>
        <fullName evidence="2">Protein-methionine-sulfoxide reductase catalytic subunit MsrP</fullName>
        <ecNumber evidence="2">1.8.5.-</ecNumber>
    </submittedName>
</protein>
<organism evidence="2 3">
    <name type="scientific">Roseofilum halophilum BLCC-M91</name>
    <dbReference type="NCBI Taxonomy" id="3022259"/>
    <lineage>
        <taxon>Bacteria</taxon>
        <taxon>Bacillati</taxon>
        <taxon>Cyanobacteriota</taxon>
        <taxon>Cyanophyceae</taxon>
        <taxon>Desertifilales</taxon>
        <taxon>Desertifilaceae</taxon>
        <taxon>Roseofilum</taxon>
        <taxon>Roseofilum halophilum</taxon>
    </lineage>
</organism>
<proteinExistence type="predicted"/>
<dbReference type="Gene3D" id="3.90.420.10">
    <property type="entry name" value="Oxidoreductase, molybdopterin-binding domain"/>
    <property type="match status" value="1"/>
</dbReference>
<dbReference type="SUPFAM" id="SSF56524">
    <property type="entry name" value="Oxidoreductase molybdopterin-binding domain"/>
    <property type="match status" value="1"/>
</dbReference>
<dbReference type="EMBL" id="JAQPOK010000088">
    <property type="protein sequence ID" value="MDJ1179583.1"/>
    <property type="molecule type" value="Genomic_DNA"/>
</dbReference>
<comment type="caution">
    <text evidence="2">The sequence shown here is derived from an EMBL/GenBank/DDBJ whole genome shotgun (WGS) entry which is preliminary data.</text>
</comment>
<dbReference type="InterPro" id="IPR000572">
    <property type="entry name" value="OxRdtase_Mopterin-bd_dom"/>
</dbReference>
<evidence type="ECO:0000313" key="2">
    <source>
        <dbReference type="EMBL" id="MDJ1179583.1"/>
    </source>
</evidence>